<keyword evidence="10" id="KW-1185">Reference proteome</keyword>
<evidence type="ECO:0000256" key="2">
    <source>
        <dbReference type="ARBA" id="ARBA00022475"/>
    </source>
</evidence>
<organism evidence="9 10">
    <name type="scientific">Liquidambar formosana</name>
    <name type="common">Formosan gum</name>
    <dbReference type="NCBI Taxonomy" id="63359"/>
    <lineage>
        <taxon>Eukaryota</taxon>
        <taxon>Viridiplantae</taxon>
        <taxon>Streptophyta</taxon>
        <taxon>Embryophyta</taxon>
        <taxon>Tracheophyta</taxon>
        <taxon>Spermatophyta</taxon>
        <taxon>Magnoliopsida</taxon>
        <taxon>eudicotyledons</taxon>
        <taxon>Gunneridae</taxon>
        <taxon>Pentapetalae</taxon>
        <taxon>Saxifragales</taxon>
        <taxon>Altingiaceae</taxon>
        <taxon>Liquidambar</taxon>
    </lineage>
</organism>
<dbReference type="SUPFAM" id="SSF56112">
    <property type="entry name" value="Protein kinase-like (PK-like)"/>
    <property type="match status" value="1"/>
</dbReference>
<keyword evidence="3 8" id="KW-0812">Transmembrane</keyword>
<name>A0AAP0X553_LIQFO</name>
<dbReference type="PANTHER" id="PTHR46204:SF2">
    <property type="entry name" value="CHITIN ELICITOR RECEPTOR KINASE 1"/>
    <property type="match status" value="1"/>
</dbReference>
<evidence type="ECO:0000256" key="3">
    <source>
        <dbReference type="ARBA" id="ARBA00022692"/>
    </source>
</evidence>
<evidence type="ECO:0000256" key="4">
    <source>
        <dbReference type="ARBA" id="ARBA00022729"/>
    </source>
</evidence>
<dbReference type="PANTHER" id="PTHR46204">
    <property type="entry name" value="CHITIN ELICITOR RECEPTOR KINASE 1-RELATED"/>
    <property type="match status" value="1"/>
</dbReference>
<reference evidence="9 10" key="1">
    <citation type="journal article" date="2024" name="Plant J.">
        <title>Genome sequences and population genomics reveal climatic adaptation and genomic divergence between two closely related sweetgum species.</title>
        <authorList>
            <person name="Xu W.Q."/>
            <person name="Ren C.Q."/>
            <person name="Zhang X.Y."/>
            <person name="Comes H.P."/>
            <person name="Liu X.H."/>
            <person name="Li Y.G."/>
            <person name="Kettle C.J."/>
            <person name="Jalonen R."/>
            <person name="Gaisberger H."/>
            <person name="Ma Y.Z."/>
            <person name="Qiu Y.X."/>
        </authorList>
    </citation>
    <scope>NUCLEOTIDE SEQUENCE [LARGE SCALE GENOMIC DNA]</scope>
    <source>
        <strain evidence="9">Hangzhou</strain>
    </source>
</reference>
<dbReference type="InterPro" id="IPR011009">
    <property type="entry name" value="Kinase-like_dom_sf"/>
</dbReference>
<evidence type="ECO:0000256" key="1">
    <source>
        <dbReference type="ARBA" id="ARBA00004162"/>
    </source>
</evidence>
<keyword evidence="4" id="KW-0732">Signal</keyword>
<dbReference type="GO" id="GO:0019199">
    <property type="term" value="F:transmembrane receptor protein kinase activity"/>
    <property type="evidence" value="ECO:0007669"/>
    <property type="project" value="InterPro"/>
</dbReference>
<evidence type="ECO:0000256" key="6">
    <source>
        <dbReference type="ARBA" id="ARBA00023136"/>
    </source>
</evidence>
<dbReference type="GO" id="GO:0005886">
    <property type="term" value="C:plasma membrane"/>
    <property type="evidence" value="ECO:0007669"/>
    <property type="project" value="UniProtKB-SubCell"/>
</dbReference>
<keyword evidence="7" id="KW-1015">Disulfide bond</keyword>
<comment type="caution">
    <text evidence="9">The sequence shown here is derived from an EMBL/GenBank/DDBJ whole genome shotgun (WGS) entry which is preliminary data.</text>
</comment>
<accession>A0AAP0X553</accession>
<comment type="subcellular location">
    <subcellularLocation>
        <location evidence="1">Cell membrane</location>
        <topology evidence="1">Single-pass membrane protein</topology>
    </subcellularLocation>
</comment>
<evidence type="ECO:0000313" key="10">
    <source>
        <dbReference type="Proteomes" id="UP001415857"/>
    </source>
</evidence>
<gene>
    <name evidence="9" type="ORF">L1049_024803</name>
</gene>
<keyword evidence="2" id="KW-1003">Cell membrane</keyword>
<evidence type="ECO:0008006" key="11">
    <source>
        <dbReference type="Google" id="ProtNLM"/>
    </source>
</evidence>
<keyword evidence="5 8" id="KW-1133">Transmembrane helix</keyword>
<dbReference type="Gene3D" id="1.10.510.10">
    <property type="entry name" value="Transferase(Phosphotransferase) domain 1"/>
    <property type="match status" value="1"/>
</dbReference>
<keyword evidence="6 8" id="KW-0472">Membrane</keyword>
<sequence>MNDLLIYNPQIPNADTVTNDTRINIPFSCDCINGDFLGHVFAYARLAGGVIAGISAAGVSCVLLLAVCIYIGFFRKKVMATSEDRFGQAGQGSTLGKPAEPTGLAGGASWGLTCIAVDKYVQCGDVSPKMDVYAVGVILYELISGKEAIVEPDDSTDEARGLVALFEDVPDCREDLCKLVDPRLGDDYPFDSVRQMTQLARACTRQNPQLRPTMKSVVVALMNLTSSTEDWDVALSTEIKLFPI</sequence>
<dbReference type="EMBL" id="JBBPBK010000005">
    <property type="protein sequence ID" value="KAK9285608.1"/>
    <property type="molecule type" value="Genomic_DNA"/>
</dbReference>
<evidence type="ECO:0000313" key="9">
    <source>
        <dbReference type="EMBL" id="KAK9285608.1"/>
    </source>
</evidence>
<feature type="transmembrane region" description="Helical" evidence="8">
    <location>
        <begin position="46"/>
        <end position="73"/>
    </location>
</feature>
<dbReference type="AlphaFoldDB" id="A0AAP0X553"/>
<evidence type="ECO:0000256" key="5">
    <source>
        <dbReference type="ARBA" id="ARBA00022989"/>
    </source>
</evidence>
<protein>
    <recommendedName>
        <fullName evidence="11">Protein kinase domain-containing protein</fullName>
    </recommendedName>
</protein>
<proteinExistence type="predicted"/>
<dbReference type="GO" id="GO:0045087">
    <property type="term" value="P:innate immune response"/>
    <property type="evidence" value="ECO:0007669"/>
    <property type="project" value="InterPro"/>
</dbReference>
<evidence type="ECO:0000256" key="8">
    <source>
        <dbReference type="SAM" id="Phobius"/>
    </source>
</evidence>
<evidence type="ECO:0000256" key="7">
    <source>
        <dbReference type="ARBA" id="ARBA00023157"/>
    </source>
</evidence>
<dbReference type="InterPro" id="IPR044812">
    <property type="entry name" value="CERK1/LYK3-like"/>
</dbReference>
<dbReference type="Proteomes" id="UP001415857">
    <property type="component" value="Unassembled WGS sequence"/>
</dbReference>